<proteinExistence type="predicted"/>
<organism evidence="1 2">
    <name type="scientific">Pristionchus fissidentatus</name>
    <dbReference type="NCBI Taxonomy" id="1538716"/>
    <lineage>
        <taxon>Eukaryota</taxon>
        <taxon>Metazoa</taxon>
        <taxon>Ecdysozoa</taxon>
        <taxon>Nematoda</taxon>
        <taxon>Chromadorea</taxon>
        <taxon>Rhabditida</taxon>
        <taxon>Rhabditina</taxon>
        <taxon>Diplogasteromorpha</taxon>
        <taxon>Diplogasteroidea</taxon>
        <taxon>Neodiplogasteridae</taxon>
        <taxon>Pristionchus</taxon>
    </lineage>
</organism>
<dbReference type="EMBL" id="BTSY01000005">
    <property type="protein sequence ID" value="GMT29825.1"/>
    <property type="molecule type" value="Genomic_DNA"/>
</dbReference>
<name>A0AAV5WDR9_9BILA</name>
<keyword evidence="2" id="KW-1185">Reference proteome</keyword>
<gene>
    <name evidence="1" type="ORF">PFISCL1PPCAC_21122</name>
</gene>
<comment type="caution">
    <text evidence="1">The sequence shown here is derived from an EMBL/GenBank/DDBJ whole genome shotgun (WGS) entry which is preliminary data.</text>
</comment>
<evidence type="ECO:0000313" key="2">
    <source>
        <dbReference type="Proteomes" id="UP001432322"/>
    </source>
</evidence>
<protein>
    <submittedName>
        <fullName evidence="1">Uncharacterized protein</fullName>
    </submittedName>
</protein>
<dbReference type="Proteomes" id="UP001432322">
    <property type="component" value="Unassembled WGS sequence"/>
</dbReference>
<sequence length="86" mass="10037">MVEVVAMECVNRQIKEAVDVHKIEKGVKLEMELYSIRKKYPQRFHEIGTKKNKIRSEFLKLSGNDELIHRASLLIIVIGGFHFISR</sequence>
<feature type="non-terminal residue" evidence="1">
    <location>
        <position position="86"/>
    </location>
</feature>
<evidence type="ECO:0000313" key="1">
    <source>
        <dbReference type="EMBL" id="GMT29825.1"/>
    </source>
</evidence>
<dbReference type="AlphaFoldDB" id="A0AAV5WDR9"/>
<accession>A0AAV5WDR9</accession>
<reference evidence="1" key="1">
    <citation type="submission" date="2023-10" db="EMBL/GenBank/DDBJ databases">
        <title>Genome assembly of Pristionchus species.</title>
        <authorList>
            <person name="Yoshida K."/>
            <person name="Sommer R.J."/>
        </authorList>
    </citation>
    <scope>NUCLEOTIDE SEQUENCE</scope>
    <source>
        <strain evidence="1">RS5133</strain>
    </source>
</reference>